<dbReference type="RefSeq" id="XP_055875252.1">
    <property type="nucleotide sequence ID" value="XM_056019277.1"/>
</dbReference>
<dbReference type="AlphaFoldDB" id="A0A9W2ZK04"/>
<accession>A0A9W2ZK04</accession>
<sequence length="381" mass="43469">MKWTFYISILLTYLLLREAVNATGSCPQHLASVAKSKSFIHRHICYLFVDNEVYWKQAREKCWNLGGEMLSIENEDTMNFIKQKLNSQELGWQRNGVWLGAQNRLKRWKWTNGRELNYTNWAPGEPSRWLGVMSVEDCVLMRQKEGWKWSDNVCGSLKFHYNYICQFPLIKPEESNIKISSEAQQYVNDNGYSTILTVIVSLCSFLLFLMLFVFLMLYCRFKSLKLKAAAGSVHYTNNTSAATDSSTYHGSTLTVETSYASQAPEPPRSQPPAVMPLHETPPYTEVVKPNNHLVKSNVFHQVQETNLLESQGACGGSDPELDLRTPLIKQDTVSSSNSDLGQYIDMRSVSSRASAECLMEDKHTYSNVDHKAEENLYEVLP</sequence>
<dbReference type="InterPro" id="IPR016186">
    <property type="entry name" value="C-type_lectin-like/link_sf"/>
</dbReference>
<dbReference type="SUPFAM" id="SSF56436">
    <property type="entry name" value="C-type lectin-like"/>
    <property type="match status" value="1"/>
</dbReference>
<feature type="signal peptide" evidence="3">
    <location>
        <begin position="1"/>
        <end position="22"/>
    </location>
</feature>
<gene>
    <name evidence="6" type="primary">LOC106078609</name>
</gene>
<dbReference type="CDD" id="cd00037">
    <property type="entry name" value="CLECT"/>
    <property type="match status" value="1"/>
</dbReference>
<dbReference type="PANTHER" id="PTHR22803">
    <property type="entry name" value="MANNOSE, PHOSPHOLIPASE, LECTIN RECEPTOR RELATED"/>
    <property type="match status" value="1"/>
</dbReference>
<dbReference type="InterPro" id="IPR050111">
    <property type="entry name" value="C-type_lectin/snaclec_domain"/>
</dbReference>
<dbReference type="Pfam" id="PF00059">
    <property type="entry name" value="Lectin_C"/>
    <property type="match status" value="1"/>
</dbReference>
<dbReference type="PROSITE" id="PS50041">
    <property type="entry name" value="C_TYPE_LECTIN_2"/>
    <property type="match status" value="1"/>
</dbReference>
<evidence type="ECO:0000256" key="2">
    <source>
        <dbReference type="SAM" id="Phobius"/>
    </source>
</evidence>
<feature type="chain" id="PRO_5040830093" evidence="3">
    <location>
        <begin position="23"/>
        <end position="381"/>
    </location>
</feature>
<keyword evidence="3" id="KW-0732">Signal</keyword>
<feature type="compositionally biased region" description="Pro residues" evidence="1">
    <location>
        <begin position="264"/>
        <end position="274"/>
    </location>
</feature>
<dbReference type="Gene3D" id="3.10.100.10">
    <property type="entry name" value="Mannose-Binding Protein A, subunit A"/>
    <property type="match status" value="1"/>
</dbReference>
<evidence type="ECO:0000259" key="4">
    <source>
        <dbReference type="PROSITE" id="PS50041"/>
    </source>
</evidence>
<evidence type="ECO:0000313" key="6">
    <source>
        <dbReference type="RefSeq" id="XP_055875252.1"/>
    </source>
</evidence>
<dbReference type="InterPro" id="IPR016187">
    <property type="entry name" value="CTDL_fold"/>
</dbReference>
<protein>
    <submittedName>
        <fullName evidence="6">Uncharacterized protein LOC106078609 isoform X1</fullName>
    </submittedName>
</protein>
<dbReference type="OMA" id="FIHRHIC"/>
<dbReference type="Proteomes" id="UP001165740">
    <property type="component" value="Chromosome 2"/>
</dbReference>
<dbReference type="OrthoDB" id="418245at2759"/>
<dbReference type="SMART" id="SM00034">
    <property type="entry name" value="CLECT"/>
    <property type="match status" value="1"/>
</dbReference>
<feature type="region of interest" description="Disordered" evidence="1">
    <location>
        <begin position="257"/>
        <end position="282"/>
    </location>
</feature>
<evidence type="ECO:0000256" key="1">
    <source>
        <dbReference type="SAM" id="MobiDB-lite"/>
    </source>
</evidence>
<feature type="transmembrane region" description="Helical" evidence="2">
    <location>
        <begin position="195"/>
        <end position="218"/>
    </location>
</feature>
<evidence type="ECO:0000313" key="5">
    <source>
        <dbReference type="Proteomes" id="UP001165740"/>
    </source>
</evidence>
<reference evidence="6" key="1">
    <citation type="submission" date="2025-08" db="UniProtKB">
        <authorList>
            <consortium name="RefSeq"/>
        </authorList>
    </citation>
    <scope>IDENTIFICATION</scope>
</reference>
<organism evidence="5 6">
    <name type="scientific">Biomphalaria glabrata</name>
    <name type="common">Bloodfluke planorb</name>
    <name type="synonym">Freshwater snail</name>
    <dbReference type="NCBI Taxonomy" id="6526"/>
    <lineage>
        <taxon>Eukaryota</taxon>
        <taxon>Metazoa</taxon>
        <taxon>Spiralia</taxon>
        <taxon>Lophotrochozoa</taxon>
        <taxon>Mollusca</taxon>
        <taxon>Gastropoda</taxon>
        <taxon>Heterobranchia</taxon>
        <taxon>Euthyneura</taxon>
        <taxon>Panpulmonata</taxon>
        <taxon>Hygrophila</taxon>
        <taxon>Lymnaeoidea</taxon>
        <taxon>Planorbidae</taxon>
        <taxon>Biomphalaria</taxon>
    </lineage>
</organism>
<feature type="domain" description="C-type lectin" evidence="4">
    <location>
        <begin position="41"/>
        <end position="154"/>
    </location>
</feature>
<dbReference type="GeneID" id="106078609"/>
<proteinExistence type="predicted"/>
<keyword evidence="2" id="KW-0472">Membrane</keyword>
<keyword evidence="2" id="KW-0812">Transmembrane</keyword>
<name>A0A9W2ZK04_BIOGL</name>
<keyword evidence="5" id="KW-1185">Reference proteome</keyword>
<dbReference type="InterPro" id="IPR001304">
    <property type="entry name" value="C-type_lectin-like"/>
</dbReference>
<keyword evidence="2" id="KW-1133">Transmembrane helix</keyword>
<evidence type="ECO:0000256" key="3">
    <source>
        <dbReference type="SAM" id="SignalP"/>
    </source>
</evidence>